<dbReference type="InterPro" id="IPR048662">
    <property type="entry name" value="IntS11_C"/>
</dbReference>
<feature type="non-terminal residue" evidence="14">
    <location>
        <position position="1"/>
    </location>
</feature>
<dbReference type="Proteomes" id="UP000250572">
    <property type="component" value="Unassembled WGS sequence"/>
</dbReference>
<dbReference type="Pfam" id="PF21386">
    <property type="entry name" value="IntS11_C"/>
    <property type="match status" value="1"/>
</dbReference>
<comment type="cofactor">
    <cofactor evidence="1">
        <name>Zn(2+)</name>
        <dbReference type="ChEBI" id="CHEBI:29105"/>
    </cofactor>
</comment>
<dbReference type="InterPro" id="IPR041897">
    <property type="entry name" value="INTS11-like_MBL-fold"/>
</dbReference>
<dbReference type="SUPFAM" id="SSF56281">
    <property type="entry name" value="Metallo-hydrolase/oxidoreductase"/>
    <property type="match status" value="1"/>
</dbReference>
<dbReference type="SMART" id="SM01027">
    <property type="entry name" value="Beta-Casp"/>
    <property type="match status" value="1"/>
</dbReference>
<feature type="domain" description="Beta-Casp" evidence="13">
    <location>
        <begin position="337"/>
        <end position="455"/>
    </location>
</feature>
<evidence type="ECO:0000313" key="15">
    <source>
        <dbReference type="Proteomes" id="UP000250572"/>
    </source>
</evidence>
<reference evidence="14 15" key="1">
    <citation type="journal article" date="2018" name="G3 (Bethesda)">
        <title>A High-Quality Reference Genome for the Invasive Mosquitofish Gambusia affinis Using a Chicago Library.</title>
        <authorList>
            <person name="Hoffberg S.L."/>
            <person name="Troendle N.J."/>
            <person name="Glenn T.C."/>
            <person name="Mahmud O."/>
            <person name="Louha S."/>
            <person name="Chalopin D."/>
            <person name="Bennetzen J.L."/>
            <person name="Mauricio R."/>
        </authorList>
    </citation>
    <scope>NUCLEOTIDE SEQUENCE [LARGE SCALE GENOMIC DNA]</scope>
    <source>
        <strain evidence="14">NE01/NJP1002.9</strain>
        <tissue evidence="14">Muscle</tissue>
    </source>
</reference>
<dbReference type="GO" id="GO:0046872">
    <property type="term" value="F:metal ion binding"/>
    <property type="evidence" value="ECO:0007669"/>
    <property type="project" value="UniProtKB-KW"/>
</dbReference>
<dbReference type="GO" id="GO:0004521">
    <property type="term" value="F:RNA endonuclease activity"/>
    <property type="evidence" value="ECO:0007669"/>
    <property type="project" value="TreeGrafter"/>
</dbReference>
<dbReference type="GO" id="GO:0016787">
    <property type="term" value="F:hydrolase activity"/>
    <property type="evidence" value="ECO:0007669"/>
    <property type="project" value="UniProtKB-KW"/>
</dbReference>
<evidence type="ECO:0000256" key="1">
    <source>
        <dbReference type="ARBA" id="ARBA00001947"/>
    </source>
</evidence>
<accession>A0A315W908</accession>
<evidence type="ECO:0000259" key="12">
    <source>
        <dbReference type="SMART" id="SM00849"/>
    </source>
</evidence>
<dbReference type="InterPro" id="IPR001279">
    <property type="entry name" value="Metallo-B-lactamas"/>
</dbReference>
<dbReference type="PANTHER" id="PTHR11203">
    <property type="entry name" value="CLEAVAGE AND POLYADENYLATION SPECIFICITY FACTOR FAMILY MEMBER"/>
    <property type="match status" value="1"/>
</dbReference>
<comment type="subcellular location">
    <subcellularLocation>
        <location evidence="3">Cytoplasm</location>
    </subcellularLocation>
    <subcellularLocation>
        <location evidence="2">Nucleus</location>
    </subcellularLocation>
</comment>
<evidence type="ECO:0000313" key="14">
    <source>
        <dbReference type="EMBL" id="PWA31887.1"/>
    </source>
</evidence>
<evidence type="ECO:0000259" key="13">
    <source>
        <dbReference type="SMART" id="SM01027"/>
    </source>
</evidence>
<dbReference type="CDD" id="cd16291">
    <property type="entry name" value="INTS11-like_MBL-fold"/>
    <property type="match status" value="1"/>
</dbReference>
<dbReference type="GO" id="GO:0016180">
    <property type="term" value="P:snRNA processing"/>
    <property type="evidence" value="ECO:0007669"/>
    <property type="project" value="TreeGrafter"/>
</dbReference>
<keyword evidence="15" id="KW-1185">Reference proteome</keyword>
<evidence type="ECO:0000256" key="10">
    <source>
        <dbReference type="ARBA" id="ARBA00023242"/>
    </source>
</evidence>
<sequence>FQKELKPPQCTVEPQQSAATRLRIDPLLVHVHQFIVQLKLDHGLHCGVVRAVLTLQEVHQDLGLADSVFRDETEEAPQAVQKPVDKTNGHTLFSISVFPIQGAGQDVGRSCVLVSIGGKNIMMDCGMHMGYNDDRRFPDFSYITQNGRLTDFLDCVIISHFHLDHCGALPYMSEMVGYDGPIYMTHPTKAICPILLEDFRKITVDKKGETNFFTSQMIKDCMKKVIPLNLHQTVQVDDELEIKAYYAGHVLGAAMVHIKVGSESVVYTGDYNMTPDRHLGAAWIDKCRPDILISESTYATTIRDSKRCRERDFLKKVHESIERGGKVLIPVFALGRAQELCILLETFWERMNLKAPIYFSTGLTEKANHYYKLFITWTNQKIRKTFVQRNMFEFKHIKAFDRSYADNPGPMVVFATPGMLHAGQSLQIFKKWAGNDKNMVIMPGYCVQGTIGHKILNGQRKLEMEGRSTLDVKLQVEYMSFSAHADAKGIMQLIRMAEPRNMLLVHGEAAKMEFLKGKIEQEFSIDCYMPANGETTAVMTNPSVPVDISLNLLKREMVLGGPLPDPKKPRTMHGTLIMKENSLKLVSSEQALKELGLNEHQLRFTCRVQLQDPHSDSDTLHRIYTHLKSVLKDYTIQHLPDGTVMVESIVIKVSSSAEDANAKVLLLSWSYQVLPSEVAGGYVVEHRVQACIEDDERHGNSSGVVDGSPDGAVLDDLQALKKVQEVNHMVWQEAEQCDGQDGVDDPHSLLSCLGADHGNAFGCQRVAHHDDNGGHQGAKNQADYTVCGYTVAM</sequence>
<evidence type="ECO:0000256" key="6">
    <source>
        <dbReference type="ARBA" id="ARBA00022490"/>
    </source>
</evidence>
<dbReference type="InterPro" id="IPR050698">
    <property type="entry name" value="MBL"/>
</dbReference>
<evidence type="ECO:0000256" key="3">
    <source>
        <dbReference type="ARBA" id="ARBA00004496"/>
    </source>
</evidence>
<keyword evidence="7" id="KW-0479">Metal-binding</keyword>
<name>A0A315W908_GAMAF</name>
<keyword evidence="9" id="KW-0862">Zinc</keyword>
<evidence type="ECO:0000256" key="2">
    <source>
        <dbReference type="ARBA" id="ARBA00004123"/>
    </source>
</evidence>
<keyword evidence="10" id="KW-0539">Nucleus</keyword>
<dbReference type="Pfam" id="PF07521">
    <property type="entry name" value="RMMBL"/>
    <property type="match status" value="1"/>
</dbReference>
<evidence type="ECO:0000256" key="11">
    <source>
        <dbReference type="ARBA" id="ARBA00029625"/>
    </source>
</evidence>
<comment type="caution">
    <text evidence="14">The sequence shown here is derived from an EMBL/GenBank/DDBJ whole genome shotgun (WGS) entry which is preliminary data.</text>
</comment>
<proteinExistence type="inferred from homology"/>
<dbReference type="EMBL" id="NHOQ01000244">
    <property type="protein sequence ID" value="PWA31887.1"/>
    <property type="molecule type" value="Genomic_DNA"/>
</dbReference>
<dbReference type="InterPro" id="IPR022712">
    <property type="entry name" value="Beta_Casp"/>
</dbReference>
<dbReference type="GO" id="GO:0005737">
    <property type="term" value="C:cytoplasm"/>
    <property type="evidence" value="ECO:0007669"/>
    <property type="project" value="UniProtKB-SubCell"/>
</dbReference>
<evidence type="ECO:0000256" key="8">
    <source>
        <dbReference type="ARBA" id="ARBA00022801"/>
    </source>
</evidence>
<evidence type="ECO:0000256" key="5">
    <source>
        <dbReference type="ARBA" id="ARBA00016810"/>
    </source>
</evidence>
<dbReference type="Pfam" id="PF10996">
    <property type="entry name" value="Beta-Casp"/>
    <property type="match status" value="1"/>
</dbReference>
<dbReference type="GO" id="GO:0005634">
    <property type="term" value="C:nucleus"/>
    <property type="evidence" value="ECO:0007669"/>
    <property type="project" value="UniProtKB-SubCell"/>
</dbReference>
<dbReference type="AlphaFoldDB" id="A0A315W908"/>
<keyword evidence="6" id="KW-0963">Cytoplasm</keyword>
<dbReference type="InterPro" id="IPR011108">
    <property type="entry name" value="RMMBL"/>
</dbReference>
<dbReference type="SMART" id="SM00849">
    <property type="entry name" value="Lactamase_B"/>
    <property type="match status" value="1"/>
</dbReference>
<dbReference type="Gene3D" id="3.40.50.10890">
    <property type="match status" value="1"/>
</dbReference>
<evidence type="ECO:0000256" key="7">
    <source>
        <dbReference type="ARBA" id="ARBA00022723"/>
    </source>
</evidence>
<dbReference type="FunFam" id="3.60.15.10:FF:000003">
    <property type="entry name" value="Integrator complex subunit 11"/>
    <property type="match status" value="1"/>
</dbReference>
<dbReference type="InterPro" id="IPR036866">
    <property type="entry name" value="RibonucZ/Hydroxyglut_hydro"/>
</dbReference>
<dbReference type="PANTHER" id="PTHR11203:SF37">
    <property type="entry name" value="INTEGRATOR COMPLEX SUBUNIT 11"/>
    <property type="match status" value="1"/>
</dbReference>
<dbReference type="Pfam" id="PF16661">
    <property type="entry name" value="Lactamase_B_6"/>
    <property type="match status" value="1"/>
</dbReference>
<keyword evidence="8" id="KW-0378">Hydrolase</keyword>
<comment type="similarity">
    <text evidence="4">Belongs to the metallo-beta-lactamase superfamily. RNA-metabolizing metallo-beta-lactamase-like family. INTS11 subfamily.</text>
</comment>
<evidence type="ECO:0000256" key="4">
    <source>
        <dbReference type="ARBA" id="ARBA00007093"/>
    </source>
</evidence>
<gene>
    <name evidence="14" type="ORF">CCH79_00006413</name>
</gene>
<dbReference type="Gene3D" id="3.60.15.10">
    <property type="entry name" value="Ribonuclease Z/Hydroxyacylglutathione hydrolase-like"/>
    <property type="match status" value="1"/>
</dbReference>
<protein>
    <recommendedName>
        <fullName evidence="5">Integrator complex subunit 11</fullName>
    </recommendedName>
    <alternativeName>
        <fullName evidence="11">Cleavage and polyadenylation-specific factor 3-like protein</fullName>
    </alternativeName>
</protein>
<dbReference type="FunFam" id="3.40.50.10890:FF:000002">
    <property type="entry name" value="Integrator complex subunit 11"/>
    <property type="match status" value="1"/>
</dbReference>
<dbReference type="STRING" id="33528.ENSGAFP00000029584"/>
<feature type="domain" description="Metallo-beta-lactamase" evidence="12">
    <location>
        <begin position="108"/>
        <end position="321"/>
    </location>
</feature>
<organism evidence="14 15">
    <name type="scientific">Gambusia affinis</name>
    <name type="common">Western mosquitofish</name>
    <name type="synonym">Heterandria affinis</name>
    <dbReference type="NCBI Taxonomy" id="33528"/>
    <lineage>
        <taxon>Eukaryota</taxon>
        <taxon>Metazoa</taxon>
        <taxon>Chordata</taxon>
        <taxon>Craniata</taxon>
        <taxon>Vertebrata</taxon>
        <taxon>Euteleostomi</taxon>
        <taxon>Actinopterygii</taxon>
        <taxon>Neopterygii</taxon>
        <taxon>Teleostei</taxon>
        <taxon>Neoteleostei</taxon>
        <taxon>Acanthomorphata</taxon>
        <taxon>Ovalentaria</taxon>
        <taxon>Atherinomorphae</taxon>
        <taxon>Cyprinodontiformes</taxon>
        <taxon>Poeciliidae</taxon>
        <taxon>Poeciliinae</taxon>
        <taxon>Gambusia</taxon>
    </lineage>
</organism>
<evidence type="ECO:0000256" key="9">
    <source>
        <dbReference type="ARBA" id="ARBA00022833"/>
    </source>
</evidence>
<feature type="non-terminal residue" evidence="14">
    <location>
        <position position="793"/>
    </location>
</feature>